<feature type="region of interest" description="Disordered" evidence="1">
    <location>
        <begin position="283"/>
        <end position="306"/>
    </location>
</feature>
<protein>
    <submittedName>
        <fullName evidence="2">Uncharacterized protein</fullName>
    </submittedName>
</protein>
<dbReference type="EMBL" id="CADCXU010003290">
    <property type="protein sequence ID" value="CAA9995376.1"/>
    <property type="molecule type" value="Genomic_DNA"/>
</dbReference>
<feature type="compositionally biased region" description="Basic and acidic residues" evidence="1">
    <location>
        <begin position="83"/>
        <end position="99"/>
    </location>
</feature>
<proteinExistence type="predicted"/>
<keyword evidence="3" id="KW-1185">Reference proteome</keyword>
<dbReference type="AlphaFoldDB" id="A0A6H5G0Y6"/>
<dbReference type="Proteomes" id="UP000479000">
    <property type="component" value="Unassembled WGS sequence"/>
</dbReference>
<gene>
    <name evidence="2" type="ORF">NTEN_LOCUS2167</name>
</gene>
<evidence type="ECO:0000313" key="3">
    <source>
        <dbReference type="Proteomes" id="UP000479000"/>
    </source>
</evidence>
<feature type="region of interest" description="Disordered" evidence="1">
    <location>
        <begin position="83"/>
        <end position="107"/>
    </location>
</feature>
<sequence>MARKVVQCARRTFAAPAANMTKPFRPADFQPDPPNTPRRVTCGEQAPCPLERAARNLCQPGPRRPSRSVSLYLAARPIRRRCPTREKETAVRSSAERTESAGGRAAARQRGETAVIFAQPSGIFARRMSGARLNTKNIHLFCKPPGRLLPRTSAVPPAEDESGGRVRGCGHFSSLRTRPSLTGLAFVRVQGGIVGRKRKRRLRASEQEKNCIRVVVWKDRKDCIGKYTVFFVHEQHKNILTSRKIPWLCIFKKNRTPSVATVVRLGEYRKRKISQPQIMRLNRRRPFGTSRANREKTPAPSGKSVRARYRKDRRQFYHFWDEFAPPPPCNPPATASGC</sequence>
<evidence type="ECO:0000256" key="1">
    <source>
        <dbReference type="SAM" id="MobiDB-lite"/>
    </source>
</evidence>
<name>A0A6H5G0Y6_9HEMI</name>
<reference evidence="2 3" key="1">
    <citation type="submission" date="2020-02" db="EMBL/GenBank/DDBJ databases">
        <authorList>
            <person name="Ferguson B K."/>
        </authorList>
    </citation>
    <scope>NUCLEOTIDE SEQUENCE [LARGE SCALE GENOMIC DNA]</scope>
</reference>
<evidence type="ECO:0000313" key="2">
    <source>
        <dbReference type="EMBL" id="CAA9995376.1"/>
    </source>
</evidence>
<accession>A0A6H5G0Y6</accession>
<organism evidence="2 3">
    <name type="scientific">Nesidiocoris tenuis</name>
    <dbReference type="NCBI Taxonomy" id="355587"/>
    <lineage>
        <taxon>Eukaryota</taxon>
        <taxon>Metazoa</taxon>
        <taxon>Ecdysozoa</taxon>
        <taxon>Arthropoda</taxon>
        <taxon>Hexapoda</taxon>
        <taxon>Insecta</taxon>
        <taxon>Pterygota</taxon>
        <taxon>Neoptera</taxon>
        <taxon>Paraneoptera</taxon>
        <taxon>Hemiptera</taxon>
        <taxon>Heteroptera</taxon>
        <taxon>Panheteroptera</taxon>
        <taxon>Cimicomorpha</taxon>
        <taxon>Miridae</taxon>
        <taxon>Dicyphina</taxon>
        <taxon>Nesidiocoris</taxon>
    </lineage>
</organism>